<evidence type="ECO:0000313" key="10">
    <source>
        <dbReference type="EMBL" id="MBS3063163.1"/>
    </source>
</evidence>
<dbReference type="GO" id="GO:0006351">
    <property type="term" value="P:DNA-templated transcription"/>
    <property type="evidence" value="ECO:0007669"/>
    <property type="project" value="InterPro"/>
</dbReference>
<dbReference type="GO" id="GO:0003677">
    <property type="term" value="F:DNA binding"/>
    <property type="evidence" value="ECO:0007669"/>
    <property type="project" value="InterPro"/>
</dbReference>
<dbReference type="SUPFAM" id="SSF64484">
    <property type="entry name" value="beta and beta-prime subunits of DNA dependent RNA-polymerase"/>
    <property type="match status" value="1"/>
</dbReference>
<dbReference type="PANTHER" id="PTHR19376">
    <property type="entry name" value="DNA-DIRECTED RNA POLYMERASE"/>
    <property type="match status" value="1"/>
</dbReference>
<dbReference type="GO" id="GO:0003899">
    <property type="term" value="F:DNA-directed RNA polymerase activity"/>
    <property type="evidence" value="ECO:0007669"/>
    <property type="project" value="UniProtKB-EC"/>
</dbReference>
<dbReference type="EMBL" id="DUGH01000029">
    <property type="protein sequence ID" value="HIH16011.1"/>
    <property type="molecule type" value="Genomic_DNA"/>
</dbReference>
<keyword evidence="3" id="KW-0808">Transferase</keyword>
<feature type="compositionally biased region" description="Basic and acidic residues" evidence="7">
    <location>
        <begin position="14"/>
        <end position="42"/>
    </location>
</feature>
<comment type="caution">
    <text evidence="9">The sequence shown here is derived from an EMBL/GenBank/DDBJ whole genome shotgun (WGS) entry which is preliminary data.</text>
</comment>
<feature type="domain" description="RNA polymerase Rpb1" evidence="8">
    <location>
        <begin position="71"/>
        <end position="374"/>
    </location>
</feature>
<sequence length="444" mass="49565">MTKKEPRQKKPKAEKKAKAKKEPKPAKPKAERKSKREEERLTARMAEGQQLLVEGQVVEKADLPEKVLNEFNKVKDRHKLSEALAEKLLAAVRERYKKAKVEPGEAVGIIAAQSLGEPGTQLTLRTKHYAGAAEVSVGSGIQRVEEIVDGRSRAKYPTMTIYLAPEINKDFEKVDALAKSMIDVRIDDVVRVEEDLEKKRVIVHLVPEEIKARNVDADALEKRIEKAVKAKPRTGKNVIEFHFKGEPLLDLRRTFNKLRNTRIQGIRGIEKTIVSKDEKLGEFVIKTSGSNLKAALRLPEVNPTVTTTNDIKEISKVLGIEAGRYAIATELHKTLDENNISVDQRHILLLADLMTWDGDIKGIVRTGITRQKSSPFARAAFEETVKHLLDAAFKGEHEELQGVVENIIVGQPIKVGTGTVQLVMSSKLPAAPPKKEKAEVKEEK</sequence>
<keyword evidence="4" id="KW-0548">Nucleotidyltransferase</keyword>
<dbReference type="InterPro" id="IPR007081">
    <property type="entry name" value="RNA_pol_Rpb1_5"/>
</dbReference>
<evidence type="ECO:0000256" key="4">
    <source>
        <dbReference type="ARBA" id="ARBA00022695"/>
    </source>
</evidence>
<evidence type="ECO:0000256" key="6">
    <source>
        <dbReference type="ARBA" id="ARBA00048552"/>
    </source>
</evidence>
<reference evidence="10" key="3">
    <citation type="submission" date="2021-05" db="EMBL/GenBank/DDBJ databases">
        <title>Protein family content uncovers lineage relationships and bacterial pathway maintenance mechanisms in DPANN archaea.</title>
        <authorList>
            <person name="Castelle C.J."/>
            <person name="Meheust R."/>
            <person name="Jaffe A.L."/>
            <person name="Seitz K."/>
            <person name="Gong X."/>
            <person name="Baker B.J."/>
            <person name="Banfield J.F."/>
        </authorList>
    </citation>
    <scope>NUCLEOTIDE SEQUENCE</scope>
    <source>
        <strain evidence="10">RIFCSPLOWO2_01_FULL_58_19</strain>
    </source>
</reference>
<reference evidence="11" key="1">
    <citation type="journal article" date="2020" name="bioRxiv">
        <title>A rank-normalized archaeal taxonomy based on genome phylogeny resolves widespread incomplete and uneven classifications.</title>
        <authorList>
            <person name="Rinke C."/>
            <person name="Chuvochina M."/>
            <person name="Mussig A.J."/>
            <person name="Chaumeil P.-A."/>
            <person name="Waite D.W."/>
            <person name="Whitman W.B."/>
            <person name="Parks D.H."/>
            <person name="Hugenholtz P."/>
        </authorList>
    </citation>
    <scope>NUCLEOTIDE SEQUENCE [LARGE SCALE GENOMIC DNA]</scope>
</reference>
<feature type="compositionally biased region" description="Basic residues" evidence="7">
    <location>
        <begin position="1"/>
        <end position="13"/>
    </location>
</feature>
<dbReference type="InterPro" id="IPR045867">
    <property type="entry name" value="DNA-dir_RpoC_beta_prime"/>
</dbReference>
<evidence type="ECO:0000256" key="1">
    <source>
        <dbReference type="ARBA" id="ARBA00012418"/>
    </source>
</evidence>
<dbReference type="Gene3D" id="1.10.150.390">
    <property type="match status" value="1"/>
</dbReference>
<dbReference type="AlphaFoldDB" id="A0A7J4JE30"/>
<dbReference type="GO" id="GO:0000428">
    <property type="term" value="C:DNA-directed RNA polymerase complex"/>
    <property type="evidence" value="ECO:0007669"/>
    <property type="project" value="UniProtKB-KW"/>
</dbReference>
<gene>
    <name evidence="9" type="ORF">HA252_01250</name>
    <name evidence="10" type="ORF">J4203_04775</name>
</gene>
<dbReference type="Pfam" id="PF04998">
    <property type="entry name" value="RNA_pol_Rpb1_5"/>
    <property type="match status" value="1"/>
</dbReference>
<dbReference type="EMBL" id="JAGVWE010000004">
    <property type="protein sequence ID" value="MBS3063163.1"/>
    <property type="molecule type" value="Genomic_DNA"/>
</dbReference>
<evidence type="ECO:0000256" key="7">
    <source>
        <dbReference type="SAM" id="MobiDB-lite"/>
    </source>
</evidence>
<evidence type="ECO:0000313" key="11">
    <source>
        <dbReference type="Proteomes" id="UP000564964"/>
    </source>
</evidence>
<evidence type="ECO:0000313" key="9">
    <source>
        <dbReference type="EMBL" id="HIH16011.1"/>
    </source>
</evidence>
<dbReference type="PANTHER" id="PTHR19376:SF32">
    <property type="entry name" value="DNA-DIRECTED RNA POLYMERASE III SUBUNIT RPC1"/>
    <property type="match status" value="1"/>
</dbReference>
<protein>
    <recommendedName>
        <fullName evidence="1">DNA-directed RNA polymerase</fullName>
        <ecNumber evidence="1">2.7.7.6</ecNumber>
    </recommendedName>
</protein>
<keyword evidence="2 9" id="KW-0240">DNA-directed RNA polymerase</keyword>
<comment type="catalytic activity">
    <reaction evidence="6">
        <text>RNA(n) + a ribonucleoside 5'-triphosphate = RNA(n+1) + diphosphate</text>
        <dbReference type="Rhea" id="RHEA:21248"/>
        <dbReference type="Rhea" id="RHEA-COMP:14527"/>
        <dbReference type="Rhea" id="RHEA-COMP:17342"/>
        <dbReference type="ChEBI" id="CHEBI:33019"/>
        <dbReference type="ChEBI" id="CHEBI:61557"/>
        <dbReference type="ChEBI" id="CHEBI:140395"/>
        <dbReference type="EC" id="2.7.7.6"/>
    </reaction>
</comment>
<dbReference type="Proteomes" id="UP000564964">
    <property type="component" value="Unassembled WGS sequence"/>
</dbReference>
<proteinExistence type="predicted"/>
<organism evidence="9 11">
    <name type="scientific">Candidatus Iainarchaeum sp</name>
    <dbReference type="NCBI Taxonomy" id="3101447"/>
    <lineage>
        <taxon>Archaea</taxon>
        <taxon>Candidatus Iainarchaeota</taxon>
        <taxon>Candidatus Iainarchaeia</taxon>
        <taxon>Candidatus Iainarchaeales</taxon>
        <taxon>Candidatus Iainarchaeaceae</taxon>
        <taxon>Candidatus Iainarchaeum</taxon>
    </lineage>
</organism>
<name>A0A7J4JE30_9ARCH</name>
<keyword evidence="5" id="KW-0804">Transcription</keyword>
<dbReference type="EC" id="2.7.7.6" evidence="1"/>
<dbReference type="Proteomes" id="UP000678237">
    <property type="component" value="Unassembled WGS sequence"/>
</dbReference>
<evidence type="ECO:0000256" key="2">
    <source>
        <dbReference type="ARBA" id="ARBA00022478"/>
    </source>
</evidence>
<accession>A0A7J4JE30</accession>
<evidence type="ECO:0000259" key="8">
    <source>
        <dbReference type="Pfam" id="PF04998"/>
    </source>
</evidence>
<reference evidence="10" key="2">
    <citation type="submission" date="2021-03" db="EMBL/GenBank/DDBJ databases">
        <authorList>
            <person name="Jaffe A."/>
        </authorList>
    </citation>
    <scope>NUCLEOTIDE SEQUENCE</scope>
    <source>
        <strain evidence="10">RIFCSPLOWO2_01_FULL_58_19</strain>
    </source>
</reference>
<feature type="region of interest" description="Disordered" evidence="7">
    <location>
        <begin position="1"/>
        <end position="43"/>
    </location>
</feature>
<evidence type="ECO:0000256" key="5">
    <source>
        <dbReference type="ARBA" id="ARBA00023163"/>
    </source>
</evidence>
<evidence type="ECO:0000256" key="3">
    <source>
        <dbReference type="ARBA" id="ARBA00022679"/>
    </source>
</evidence>